<name>A0A844FIP4_9FIRM</name>
<reference evidence="1 2" key="1">
    <citation type="submission" date="2019-08" db="EMBL/GenBank/DDBJ databases">
        <title>In-depth cultivation of the pig gut microbiome towards novel bacterial diversity and tailored functional studies.</title>
        <authorList>
            <person name="Wylensek D."/>
            <person name="Hitch T.C.A."/>
            <person name="Clavel T."/>
        </authorList>
    </citation>
    <scope>NUCLEOTIDE SEQUENCE [LARGE SCALE GENOMIC DNA]</scope>
    <source>
        <strain evidence="1 2">Med78-601-WT-4W-RMD-3</strain>
    </source>
</reference>
<dbReference type="Proteomes" id="UP000462760">
    <property type="component" value="Unassembled WGS sequence"/>
</dbReference>
<sequence length="90" mass="10670">MASMAEHQNSMTIFYRKRDGEIRGYATGIQDMSFYGDNAEDFSLIWDYVVLERDRQVLDNIEKFKINTETKEIELLPEHVFQPDKYKIAD</sequence>
<dbReference type="RefSeq" id="WP_154484478.1">
    <property type="nucleotide sequence ID" value="NZ_VULR01000011.1"/>
</dbReference>
<dbReference type="AlphaFoldDB" id="A0A844FIP4"/>
<proteinExistence type="predicted"/>
<evidence type="ECO:0000313" key="1">
    <source>
        <dbReference type="EMBL" id="MSS43798.1"/>
    </source>
</evidence>
<protein>
    <submittedName>
        <fullName evidence="1">Uncharacterized protein</fullName>
    </submittedName>
</protein>
<dbReference type="OrthoDB" id="1963661at2"/>
<dbReference type="EMBL" id="VULR01000011">
    <property type="protein sequence ID" value="MSS43798.1"/>
    <property type="molecule type" value="Genomic_DNA"/>
</dbReference>
<organism evidence="1 2">
    <name type="scientific">Anaerosalibacter bizertensis</name>
    <dbReference type="NCBI Taxonomy" id="932217"/>
    <lineage>
        <taxon>Bacteria</taxon>
        <taxon>Bacillati</taxon>
        <taxon>Bacillota</taxon>
        <taxon>Tissierellia</taxon>
        <taxon>Tissierellales</taxon>
        <taxon>Sporanaerobacteraceae</taxon>
        <taxon>Anaerosalibacter</taxon>
    </lineage>
</organism>
<comment type="caution">
    <text evidence="1">The sequence shown here is derived from an EMBL/GenBank/DDBJ whole genome shotgun (WGS) entry which is preliminary data.</text>
</comment>
<gene>
    <name evidence="1" type="ORF">FYJ27_08660</name>
</gene>
<evidence type="ECO:0000313" key="2">
    <source>
        <dbReference type="Proteomes" id="UP000462760"/>
    </source>
</evidence>
<accession>A0A844FIP4</accession>